<feature type="transmembrane region" description="Helical" evidence="2">
    <location>
        <begin position="6"/>
        <end position="24"/>
    </location>
</feature>
<proteinExistence type="predicted"/>
<keyword evidence="2" id="KW-0812">Transmembrane</keyword>
<evidence type="ECO:0000256" key="2">
    <source>
        <dbReference type="SAM" id="Phobius"/>
    </source>
</evidence>
<dbReference type="Proteomes" id="UP001241748">
    <property type="component" value="Unassembled WGS sequence"/>
</dbReference>
<reference evidence="3 4" key="1">
    <citation type="submission" date="2024-05" db="EMBL/GenBank/DDBJ databases">
        <authorList>
            <person name="Venkateswaran K."/>
        </authorList>
    </citation>
    <scope>NUCLEOTIDE SEQUENCE [LARGE SCALE GENOMIC DNA]</scope>
    <source>
        <strain evidence="3 4">179-C4-2-HS</strain>
    </source>
</reference>
<dbReference type="EMBL" id="JAROBZ020000001">
    <property type="protein sequence ID" value="MFB3165750.1"/>
    <property type="molecule type" value="Genomic_DNA"/>
</dbReference>
<keyword evidence="2" id="KW-0472">Membrane</keyword>
<comment type="caution">
    <text evidence="3">The sequence shown here is derived from an EMBL/GenBank/DDBJ whole genome shotgun (WGS) entry which is preliminary data.</text>
</comment>
<organism evidence="3 4">
    <name type="scientific">Neobacillus driksii</name>
    <dbReference type="NCBI Taxonomy" id="3035913"/>
    <lineage>
        <taxon>Bacteria</taxon>
        <taxon>Bacillati</taxon>
        <taxon>Bacillota</taxon>
        <taxon>Bacilli</taxon>
        <taxon>Bacillales</taxon>
        <taxon>Bacillaceae</taxon>
        <taxon>Neobacillus</taxon>
    </lineage>
</organism>
<evidence type="ECO:0000313" key="3">
    <source>
        <dbReference type="EMBL" id="MFB3165750.1"/>
    </source>
</evidence>
<keyword evidence="2" id="KW-1133">Transmembrane helix</keyword>
<gene>
    <name evidence="3" type="ORF">P5G62_001170</name>
</gene>
<feature type="region of interest" description="Disordered" evidence="1">
    <location>
        <begin position="238"/>
        <end position="259"/>
    </location>
</feature>
<feature type="transmembrane region" description="Helical" evidence="2">
    <location>
        <begin position="31"/>
        <end position="48"/>
    </location>
</feature>
<sequence>MLTVIWVLGSMLLMLLIHLLLPLGYTKKGKFIVVVTSGLLAMGGLAAVTSVPVWQTFLVLLALSFLAAYLMDSRLGKVMYMTKEQFIEDIDFEDTKSSSTPANQTEKTLDIELMNLTEMEITASSSPGNKKDENILSDDSLDEDISFLQERELDSISEEVIEDDELEVGYLYDIESLLEDSIQEVVDLQEEKFESLDEEGWLDELAELTVIKDEEKSANKEPQLDDFELEELFIDKEAAAAKTSDNNESESGKVLELQK</sequence>
<keyword evidence="4" id="KW-1185">Reference proteome</keyword>
<accession>A0ABV4YLM2</accession>
<protein>
    <recommendedName>
        <fullName evidence="5">MFS transporter</fullName>
    </recommendedName>
</protein>
<evidence type="ECO:0000256" key="1">
    <source>
        <dbReference type="SAM" id="MobiDB-lite"/>
    </source>
</evidence>
<feature type="compositionally biased region" description="Basic and acidic residues" evidence="1">
    <location>
        <begin position="250"/>
        <end position="259"/>
    </location>
</feature>
<dbReference type="RefSeq" id="WP_306076127.1">
    <property type="nucleotide sequence ID" value="NZ_JAROBZ020000001.1"/>
</dbReference>
<feature type="transmembrane region" description="Helical" evidence="2">
    <location>
        <begin position="54"/>
        <end position="71"/>
    </location>
</feature>
<evidence type="ECO:0000313" key="4">
    <source>
        <dbReference type="Proteomes" id="UP001241748"/>
    </source>
</evidence>
<evidence type="ECO:0008006" key="5">
    <source>
        <dbReference type="Google" id="ProtNLM"/>
    </source>
</evidence>
<name>A0ABV4YLM2_9BACI</name>